<comment type="similarity">
    <text evidence="1">Belongs to the PI3/PI4-kinase family. Type III PI4K subfamily.</text>
</comment>
<dbReference type="PROSITE" id="PS00915">
    <property type="entry name" value="PI3_4_KINASE_1"/>
    <property type="match status" value="1"/>
</dbReference>
<dbReference type="SUPFAM" id="SSF56112">
    <property type="entry name" value="Protein kinase-like (PK-like)"/>
    <property type="match status" value="1"/>
</dbReference>
<evidence type="ECO:0000256" key="3">
    <source>
        <dbReference type="ARBA" id="ARBA00022777"/>
    </source>
</evidence>
<evidence type="ECO:0000313" key="7">
    <source>
        <dbReference type="Proteomes" id="UP000528411"/>
    </source>
</evidence>
<dbReference type="SMART" id="SM00146">
    <property type="entry name" value="PI3Kc"/>
    <property type="match status" value="1"/>
</dbReference>
<dbReference type="OrthoDB" id="10264149at2759"/>
<accession>A0A7L2UF89</accession>
<sequence>NAIHLSRPFPKGDERKKACLSALSEVKVQPGCYLPSNPEAIVLDIDYKSGTPMQSAAKAPYLAKFKVKRCGVSELEKEGLRCRSDSIDESAEEGVDSKKICWQAAIFKVGDDCRQDMLALQIIDLFKNIFQLVGLDLFVFPYRVVATAPGVSGQLTVLLFTNFGKVYTHMYGLCMYMYLCIHTYIYVRIYILLLFLLQIKGRHNGNIMLDKKGHIIHIDFGFMFESSPGGNLGWEPDIKLTDEMVMIMG</sequence>
<dbReference type="GO" id="GO:0048015">
    <property type="term" value="P:phosphatidylinositol-mediated signaling"/>
    <property type="evidence" value="ECO:0007669"/>
    <property type="project" value="TreeGrafter"/>
</dbReference>
<dbReference type="PANTHER" id="PTHR10048">
    <property type="entry name" value="PHOSPHATIDYLINOSITOL KINASE"/>
    <property type="match status" value="1"/>
</dbReference>
<dbReference type="GO" id="GO:0046854">
    <property type="term" value="P:phosphatidylinositol phosphate biosynthetic process"/>
    <property type="evidence" value="ECO:0007669"/>
    <property type="project" value="InterPro"/>
</dbReference>
<dbReference type="PROSITE" id="PS50290">
    <property type="entry name" value="PI3_4_KINASE_3"/>
    <property type="match status" value="1"/>
</dbReference>
<feature type="non-terminal residue" evidence="6">
    <location>
        <position position="1"/>
    </location>
</feature>
<dbReference type="FunFam" id="3.30.1010.10:FF:000009">
    <property type="entry name" value="Phosphatidylinositol 4-kinase, catalytic, alpha"/>
    <property type="match status" value="1"/>
</dbReference>
<keyword evidence="7" id="KW-1185">Reference proteome</keyword>
<evidence type="ECO:0000313" key="6">
    <source>
        <dbReference type="EMBL" id="NXS44286.1"/>
    </source>
</evidence>
<dbReference type="EMBL" id="VYZW01030166">
    <property type="protein sequence ID" value="NXS44286.1"/>
    <property type="molecule type" value="Genomic_DNA"/>
</dbReference>
<dbReference type="AlphaFoldDB" id="A0A7L2UF89"/>
<organism evidence="6 7">
    <name type="scientific">Balaeniceps rex</name>
    <name type="common">Shoebill</name>
    <dbReference type="NCBI Taxonomy" id="33584"/>
    <lineage>
        <taxon>Eukaryota</taxon>
        <taxon>Metazoa</taxon>
        <taxon>Chordata</taxon>
        <taxon>Craniata</taxon>
        <taxon>Vertebrata</taxon>
        <taxon>Euteleostomi</taxon>
        <taxon>Archelosauria</taxon>
        <taxon>Archosauria</taxon>
        <taxon>Dinosauria</taxon>
        <taxon>Saurischia</taxon>
        <taxon>Theropoda</taxon>
        <taxon>Coelurosauria</taxon>
        <taxon>Aves</taxon>
        <taxon>Neognathae</taxon>
        <taxon>Neoaves</taxon>
        <taxon>Aequornithes</taxon>
        <taxon>Pelecaniformes</taxon>
        <taxon>Balaenicipitidae</taxon>
        <taxon>Balaeniceps</taxon>
    </lineage>
</organism>
<reference evidence="6 7" key="1">
    <citation type="submission" date="2019-09" db="EMBL/GenBank/DDBJ databases">
        <title>Bird 10,000 Genomes (B10K) Project - Family phase.</title>
        <authorList>
            <person name="Zhang G."/>
        </authorList>
    </citation>
    <scope>NUCLEOTIDE SEQUENCE [LARGE SCALE GENOMIC DNA]</scope>
    <source>
        <strain evidence="6">B10K-DU-012-56</strain>
    </source>
</reference>
<dbReference type="PANTHER" id="PTHR10048:SF15">
    <property type="entry name" value="PHOSPHATIDYLINOSITOL 4-KINASE ALPHA"/>
    <property type="match status" value="1"/>
</dbReference>
<feature type="non-terminal residue" evidence="6">
    <location>
        <position position="249"/>
    </location>
</feature>
<dbReference type="InterPro" id="IPR015433">
    <property type="entry name" value="PI3/4_kinase"/>
</dbReference>
<evidence type="ECO:0000256" key="1">
    <source>
        <dbReference type="ARBA" id="ARBA00006209"/>
    </source>
</evidence>
<dbReference type="GO" id="GO:0005886">
    <property type="term" value="C:plasma membrane"/>
    <property type="evidence" value="ECO:0007669"/>
    <property type="project" value="TreeGrafter"/>
</dbReference>
<gene>
    <name evidence="6" type="primary">Pi4ka</name>
    <name evidence="6" type="ORF">BALREX_R10030</name>
</gene>
<dbReference type="Proteomes" id="UP000528411">
    <property type="component" value="Unassembled WGS sequence"/>
</dbReference>
<evidence type="ECO:0000259" key="5">
    <source>
        <dbReference type="PROSITE" id="PS50290"/>
    </source>
</evidence>
<evidence type="ECO:0000256" key="4">
    <source>
        <dbReference type="SAM" id="Phobius"/>
    </source>
</evidence>
<feature type="domain" description="PI3K/PI4K catalytic" evidence="5">
    <location>
        <begin position="66"/>
        <end position="249"/>
    </location>
</feature>
<name>A0A7L2UF89_BALRX</name>
<comment type="caution">
    <text evidence="6">The sequence shown here is derived from an EMBL/GenBank/DDBJ whole genome shotgun (WGS) entry which is preliminary data.</text>
</comment>
<dbReference type="InterPro" id="IPR000403">
    <property type="entry name" value="PI3/4_kinase_cat_dom"/>
</dbReference>
<feature type="transmembrane region" description="Helical" evidence="4">
    <location>
        <begin position="175"/>
        <end position="197"/>
    </location>
</feature>
<proteinExistence type="inferred from homology"/>
<dbReference type="GO" id="GO:0005737">
    <property type="term" value="C:cytoplasm"/>
    <property type="evidence" value="ECO:0007669"/>
    <property type="project" value="TreeGrafter"/>
</dbReference>
<dbReference type="Pfam" id="PF00454">
    <property type="entry name" value="PI3_PI4_kinase"/>
    <property type="match status" value="2"/>
</dbReference>
<dbReference type="InterPro" id="IPR018936">
    <property type="entry name" value="PI3/4_kinase_CS"/>
</dbReference>
<protein>
    <submittedName>
        <fullName evidence="6">PI4KA kinase</fullName>
    </submittedName>
</protein>
<dbReference type="InterPro" id="IPR036940">
    <property type="entry name" value="PI3/4_kinase_cat_sf"/>
</dbReference>
<dbReference type="GO" id="GO:0004430">
    <property type="term" value="F:1-phosphatidylinositol 4-kinase activity"/>
    <property type="evidence" value="ECO:0007669"/>
    <property type="project" value="TreeGrafter"/>
</dbReference>
<keyword evidence="4" id="KW-0812">Transmembrane</keyword>
<dbReference type="InterPro" id="IPR011009">
    <property type="entry name" value="Kinase-like_dom_sf"/>
</dbReference>
<keyword evidence="2" id="KW-0808">Transferase</keyword>
<dbReference type="Gene3D" id="3.30.1010.10">
    <property type="entry name" value="Phosphatidylinositol 3-kinase Catalytic Subunit, Chain A, domain 4"/>
    <property type="match status" value="1"/>
</dbReference>
<keyword evidence="4" id="KW-1133">Transmembrane helix</keyword>
<evidence type="ECO:0000256" key="2">
    <source>
        <dbReference type="ARBA" id="ARBA00022679"/>
    </source>
</evidence>
<keyword evidence="4" id="KW-0472">Membrane</keyword>
<keyword evidence="3 6" id="KW-0418">Kinase</keyword>
<dbReference type="Gene3D" id="1.10.1070.11">
    <property type="entry name" value="Phosphatidylinositol 3-/4-kinase, catalytic domain"/>
    <property type="match status" value="1"/>
</dbReference>